<comment type="caution">
    <text evidence="2">The sequence shown here is derived from an EMBL/GenBank/DDBJ whole genome shotgun (WGS) entry which is preliminary data.</text>
</comment>
<dbReference type="InterPro" id="IPR010718">
    <property type="entry name" value="DUF1294"/>
</dbReference>
<feature type="transmembrane region" description="Helical" evidence="1">
    <location>
        <begin position="64"/>
        <end position="82"/>
    </location>
</feature>
<sequence length="83" mass="9277">MIIAYIAGVNIIAFLIMGMDKQKAKTETYRIPERTLWGLAILGGAIGVWAGMKSFRHKTRHRSFVIGMPVLIIIQAVFVVSLF</sequence>
<dbReference type="RefSeq" id="WP_188631365.1">
    <property type="nucleotide sequence ID" value="NZ_BMNQ01000002.1"/>
</dbReference>
<evidence type="ECO:0000313" key="2">
    <source>
        <dbReference type="EMBL" id="GGJ84588.1"/>
    </source>
</evidence>
<accession>A0A917UTL9</accession>
<evidence type="ECO:0000313" key="3">
    <source>
        <dbReference type="Proteomes" id="UP000658382"/>
    </source>
</evidence>
<dbReference type="AlphaFoldDB" id="A0A917UTL9"/>
<evidence type="ECO:0008006" key="4">
    <source>
        <dbReference type="Google" id="ProtNLM"/>
    </source>
</evidence>
<keyword evidence="1" id="KW-1133">Transmembrane helix</keyword>
<keyword evidence="1" id="KW-0812">Transmembrane</keyword>
<proteinExistence type="predicted"/>
<evidence type="ECO:0000256" key="1">
    <source>
        <dbReference type="SAM" id="Phobius"/>
    </source>
</evidence>
<dbReference type="Pfam" id="PF06961">
    <property type="entry name" value="DUF1294"/>
    <property type="match status" value="1"/>
</dbReference>
<keyword evidence="1" id="KW-0472">Membrane</keyword>
<gene>
    <name evidence="2" type="primary">ysdA</name>
    <name evidence="2" type="ORF">GCM10007063_03880</name>
</gene>
<reference evidence="2" key="1">
    <citation type="journal article" date="2014" name="Int. J. Syst. Evol. Microbiol.">
        <title>Complete genome sequence of Corynebacterium casei LMG S-19264T (=DSM 44701T), isolated from a smear-ripened cheese.</title>
        <authorList>
            <consortium name="US DOE Joint Genome Institute (JGI-PGF)"/>
            <person name="Walter F."/>
            <person name="Albersmeier A."/>
            <person name="Kalinowski J."/>
            <person name="Ruckert C."/>
        </authorList>
    </citation>
    <scope>NUCLEOTIDE SEQUENCE</scope>
    <source>
        <strain evidence="2">JCM 12580</strain>
    </source>
</reference>
<dbReference type="Proteomes" id="UP000658382">
    <property type="component" value="Unassembled WGS sequence"/>
</dbReference>
<dbReference type="EMBL" id="BMNQ01000002">
    <property type="protein sequence ID" value="GGJ84588.1"/>
    <property type="molecule type" value="Genomic_DNA"/>
</dbReference>
<organism evidence="2 3">
    <name type="scientific">Lentibacillus kapialis</name>
    <dbReference type="NCBI Taxonomy" id="340214"/>
    <lineage>
        <taxon>Bacteria</taxon>
        <taxon>Bacillati</taxon>
        <taxon>Bacillota</taxon>
        <taxon>Bacilli</taxon>
        <taxon>Bacillales</taxon>
        <taxon>Bacillaceae</taxon>
        <taxon>Lentibacillus</taxon>
    </lineage>
</organism>
<reference evidence="2" key="2">
    <citation type="submission" date="2020-09" db="EMBL/GenBank/DDBJ databases">
        <authorList>
            <person name="Sun Q."/>
            <person name="Ohkuma M."/>
        </authorList>
    </citation>
    <scope>NUCLEOTIDE SEQUENCE</scope>
    <source>
        <strain evidence="2">JCM 12580</strain>
    </source>
</reference>
<keyword evidence="3" id="KW-1185">Reference proteome</keyword>
<feature type="transmembrane region" description="Helical" evidence="1">
    <location>
        <begin position="35"/>
        <end position="52"/>
    </location>
</feature>
<protein>
    <recommendedName>
        <fullName evidence="4">DUF1294 domain-containing protein</fullName>
    </recommendedName>
</protein>
<name>A0A917UTL9_9BACI</name>